<comment type="subunit">
    <text evidence="2 4">Homodimer.</text>
</comment>
<name>A0ABU6RIE7_9FABA</name>
<sequence length="189" mass="21253">MTNTHFFLFITILLHSFHTLTGANDFVRPIDRSLLGLHKEEKVSHFRVYWHGIVGGNHLSSVQVIPPTNKVNTTTLFGAIRILDNPLTLRPSLRSKLVGRAQGFYASTGQTELDLLMAMNFAFVEGKYNGSSITVMGRNPIFNKRRELAVIGGSGLFRFARGYAELKTYSKDLNATDAIVEYNVYVIHY</sequence>
<proteinExistence type="inferred from homology"/>
<gene>
    <name evidence="5" type="primary">DIR19_3</name>
    <name evidence="5" type="ORF">PIB30_053435</name>
</gene>
<dbReference type="Pfam" id="PF03018">
    <property type="entry name" value="Dirigent"/>
    <property type="match status" value="1"/>
</dbReference>
<evidence type="ECO:0000256" key="4">
    <source>
        <dbReference type="RuleBase" id="RU363099"/>
    </source>
</evidence>
<keyword evidence="4" id="KW-0052">Apoplast</keyword>
<keyword evidence="3 4" id="KW-0964">Secreted</keyword>
<dbReference type="Gene3D" id="2.40.480.10">
    <property type="entry name" value="Allene oxide cyclase-like"/>
    <property type="match status" value="1"/>
</dbReference>
<keyword evidence="6" id="KW-1185">Reference proteome</keyword>
<keyword evidence="4" id="KW-0732">Signal</keyword>
<comment type="subcellular location">
    <subcellularLocation>
        <location evidence="4">Secreted</location>
        <location evidence="4">Extracellular space</location>
        <location evidence="4">Apoplast</location>
    </subcellularLocation>
</comment>
<comment type="similarity">
    <text evidence="1 4">Belongs to the plant dirigent protein family.</text>
</comment>
<evidence type="ECO:0000313" key="6">
    <source>
        <dbReference type="Proteomes" id="UP001341840"/>
    </source>
</evidence>
<comment type="function">
    <text evidence="4">Dirigent proteins impart stereoselectivity on the phenoxy radical-coupling reaction, yielding optically active lignans from two molecules of coniferyl alcohol in the biosynthesis of lignans, flavonolignans, and alkaloids and thus plays a central role in plant secondary metabolism.</text>
</comment>
<reference evidence="5 6" key="1">
    <citation type="journal article" date="2023" name="Plants (Basel)">
        <title>Bridging the Gap: Combining Genomics and Transcriptomics Approaches to Understand Stylosanthes scabra, an Orphan Legume from the Brazilian Caatinga.</title>
        <authorList>
            <person name="Ferreira-Neto J.R.C."/>
            <person name="da Silva M.D."/>
            <person name="Binneck E."/>
            <person name="de Melo N.F."/>
            <person name="da Silva R.H."/>
            <person name="de Melo A.L.T.M."/>
            <person name="Pandolfi V."/>
            <person name="Bustamante F.O."/>
            <person name="Brasileiro-Vidal A.C."/>
            <person name="Benko-Iseppon A.M."/>
        </authorList>
    </citation>
    <scope>NUCLEOTIDE SEQUENCE [LARGE SCALE GENOMIC DNA]</scope>
    <source>
        <tissue evidence="5">Leaves</tissue>
    </source>
</reference>
<evidence type="ECO:0000256" key="1">
    <source>
        <dbReference type="ARBA" id="ARBA00010746"/>
    </source>
</evidence>
<feature type="signal peptide" evidence="4">
    <location>
        <begin position="1"/>
        <end position="22"/>
    </location>
</feature>
<accession>A0ABU6RIE7</accession>
<protein>
    <recommendedName>
        <fullName evidence="4">Dirigent protein</fullName>
    </recommendedName>
</protein>
<dbReference type="EMBL" id="JASCZI010030605">
    <property type="protein sequence ID" value="MED6123851.1"/>
    <property type="molecule type" value="Genomic_DNA"/>
</dbReference>
<dbReference type="InterPro" id="IPR044859">
    <property type="entry name" value="Allene_oxi_cyc_Dirigent"/>
</dbReference>
<organism evidence="5 6">
    <name type="scientific">Stylosanthes scabra</name>
    <dbReference type="NCBI Taxonomy" id="79078"/>
    <lineage>
        <taxon>Eukaryota</taxon>
        <taxon>Viridiplantae</taxon>
        <taxon>Streptophyta</taxon>
        <taxon>Embryophyta</taxon>
        <taxon>Tracheophyta</taxon>
        <taxon>Spermatophyta</taxon>
        <taxon>Magnoliopsida</taxon>
        <taxon>eudicotyledons</taxon>
        <taxon>Gunneridae</taxon>
        <taxon>Pentapetalae</taxon>
        <taxon>rosids</taxon>
        <taxon>fabids</taxon>
        <taxon>Fabales</taxon>
        <taxon>Fabaceae</taxon>
        <taxon>Papilionoideae</taxon>
        <taxon>50 kb inversion clade</taxon>
        <taxon>dalbergioids sensu lato</taxon>
        <taxon>Dalbergieae</taxon>
        <taxon>Pterocarpus clade</taxon>
        <taxon>Stylosanthes</taxon>
    </lineage>
</organism>
<dbReference type="PANTHER" id="PTHR21495">
    <property type="entry name" value="NUCLEOPORIN-RELATED"/>
    <property type="match status" value="1"/>
</dbReference>
<evidence type="ECO:0000313" key="5">
    <source>
        <dbReference type="EMBL" id="MED6123851.1"/>
    </source>
</evidence>
<evidence type="ECO:0000256" key="3">
    <source>
        <dbReference type="ARBA" id="ARBA00022525"/>
    </source>
</evidence>
<evidence type="ECO:0000256" key="2">
    <source>
        <dbReference type="ARBA" id="ARBA00011738"/>
    </source>
</evidence>
<dbReference type="Proteomes" id="UP001341840">
    <property type="component" value="Unassembled WGS sequence"/>
</dbReference>
<dbReference type="InterPro" id="IPR004265">
    <property type="entry name" value="Dirigent"/>
</dbReference>
<comment type="caution">
    <text evidence="5">The sequence shown here is derived from an EMBL/GenBank/DDBJ whole genome shotgun (WGS) entry which is preliminary data.</text>
</comment>
<feature type="chain" id="PRO_5044969203" description="Dirigent protein" evidence="4">
    <location>
        <begin position="23"/>
        <end position="189"/>
    </location>
</feature>